<dbReference type="FunFam" id="3.40.630.40:FF:000005">
    <property type="entry name" value="N-acetylmuramoyl-L-alanine amidase (AmiA)"/>
    <property type="match status" value="1"/>
</dbReference>
<evidence type="ECO:0000313" key="6">
    <source>
        <dbReference type="EMBL" id="HIW79728.1"/>
    </source>
</evidence>
<evidence type="ECO:0000256" key="3">
    <source>
        <dbReference type="ARBA" id="ARBA00022801"/>
    </source>
</evidence>
<sequence>MDMPQRPSASRHRKRFFTSGVWLVLCCFLLGVPFFARADPASYGKAKETMSRLERIPSQRQQREPWEKLAASFLRIYQTEKRWNNRPAALFRSARALDRLSRYAANRKDAQRSVERYLQVAQAHPRSVLADDALYNAARLRGEILGDREGAQELLQRQIKAYPSGDMRQAAARYLATLSPSAGKSPRGAARPESPKSASQAKPFHLGVRTVLIDPGHGGKDPGTHHNGIREKTVTLDIAKRVGAILSKRGLKVRYTRLSDTYVELERRADKVRTNKADLFISIHVNANSSAKVRGFETYYLDVSRTSSATRLAAVENALRDRGRAARETLPPSRLFRIQKQESRRLARSVHDTALKLVRKKNYRTADGGIKTGPFHVLRRSGVPGVLIEVGYCTNKDEAKRLAMPAYRATLAEGIANGILAYVGRK</sequence>
<dbReference type="Gene3D" id="3.40.630.40">
    <property type="entry name" value="Zn-dependent exopeptidases"/>
    <property type="match status" value="1"/>
</dbReference>
<name>A0A9D1R1F3_9BACT</name>
<dbReference type="Pfam" id="PF01520">
    <property type="entry name" value="Amidase_3"/>
    <property type="match status" value="1"/>
</dbReference>
<dbReference type="PANTHER" id="PTHR30404">
    <property type="entry name" value="N-ACETYLMURAMOYL-L-ALANINE AMIDASE"/>
    <property type="match status" value="1"/>
</dbReference>
<comment type="caution">
    <text evidence="6">The sequence shown here is derived from an EMBL/GenBank/DDBJ whole genome shotgun (WGS) entry which is preliminary data.</text>
</comment>
<dbReference type="SMART" id="SM00646">
    <property type="entry name" value="Ami_3"/>
    <property type="match status" value="1"/>
</dbReference>
<evidence type="ECO:0000256" key="4">
    <source>
        <dbReference type="SAM" id="MobiDB-lite"/>
    </source>
</evidence>
<dbReference type="CDD" id="cd02696">
    <property type="entry name" value="MurNAc-LAA"/>
    <property type="match status" value="1"/>
</dbReference>
<dbReference type="EC" id="3.5.1.28" evidence="2"/>
<organism evidence="6 7">
    <name type="scientific">Candidatus Bilophila faecipullorum</name>
    <dbReference type="NCBI Taxonomy" id="2838482"/>
    <lineage>
        <taxon>Bacteria</taxon>
        <taxon>Pseudomonadati</taxon>
        <taxon>Thermodesulfobacteriota</taxon>
        <taxon>Desulfovibrionia</taxon>
        <taxon>Desulfovibrionales</taxon>
        <taxon>Desulfovibrionaceae</taxon>
        <taxon>Bilophila</taxon>
    </lineage>
</organism>
<evidence type="ECO:0000256" key="2">
    <source>
        <dbReference type="ARBA" id="ARBA00011901"/>
    </source>
</evidence>
<dbReference type="Proteomes" id="UP000824264">
    <property type="component" value="Unassembled WGS sequence"/>
</dbReference>
<dbReference type="GO" id="GO:0008745">
    <property type="term" value="F:N-acetylmuramoyl-L-alanine amidase activity"/>
    <property type="evidence" value="ECO:0007669"/>
    <property type="project" value="UniProtKB-EC"/>
</dbReference>
<protein>
    <recommendedName>
        <fullName evidence="2">N-acetylmuramoyl-L-alanine amidase</fullName>
        <ecNumber evidence="2">3.5.1.28</ecNumber>
    </recommendedName>
</protein>
<dbReference type="AlphaFoldDB" id="A0A9D1R1F3"/>
<reference evidence="6" key="1">
    <citation type="journal article" date="2021" name="PeerJ">
        <title>Extensive microbial diversity within the chicken gut microbiome revealed by metagenomics and culture.</title>
        <authorList>
            <person name="Gilroy R."/>
            <person name="Ravi A."/>
            <person name="Getino M."/>
            <person name="Pursley I."/>
            <person name="Horton D.L."/>
            <person name="Alikhan N.F."/>
            <person name="Baker D."/>
            <person name="Gharbi K."/>
            <person name="Hall N."/>
            <person name="Watson M."/>
            <person name="Adriaenssens E.M."/>
            <person name="Foster-Nyarko E."/>
            <person name="Jarju S."/>
            <person name="Secka A."/>
            <person name="Antonio M."/>
            <person name="Oren A."/>
            <person name="Chaudhuri R.R."/>
            <person name="La Ragione R."/>
            <person name="Hildebrand F."/>
            <person name="Pallen M.J."/>
        </authorList>
    </citation>
    <scope>NUCLEOTIDE SEQUENCE</scope>
    <source>
        <strain evidence="6">ChiSxjej5B17-1746</strain>
    </source>
</reference>
<comment type="catalytic activity">
    <reaction evidence="1">
        <text>Hydrolyzes the link between N-acetylmuramoyl residues and L-amino acid residues in certain cell-wall glycopeptides.</text>
        <dbReference type="EC" id="3.5.1.28"/>
    </reaction>
</comment>
<dbReference type="GO" id="GO:0009253">
    <property type="term" value="P:peptidoglycan catabolic process"/>
    <property type="evidence" value="ECO:0007669"/>
    <property type="project" value="InterPro"/>
</dbReference>
<evidence type="ECO:0000259" key="5">
    <source>
        <dbReference type="SMART" id="SM00646"/>
    </source>
</evidence>
<dbReference type="Gene3D" id="1.25.40.10">
    <property type="entry name" value="Tetratricopeptide repeat domain"/>
    <property type="match status" value="1"/>
</dbReference>
<dbReference type="InterPro" id="IPR002508">
    <property type="entry name" value="MurNAc-LAA_cat"/>
</dbReference>
<gene>
    <name evidence="6" type="ORF">H9874_11395</name>
</gene>
<evidence type="ECO:0000256" key="1">
    <source>
        <dbReference type="ARBA" id="ARBA00001561"/>
    </source>
</evidence>
<dbReference type="InterPro" id="IPR011990">
    <property type="entry name" value="TPR-like_helical_dom_sf"/>
</dbReference>
<feature type="domain" description="MurNAc-LAA" evidence="5">
    <location>
        <begin position="269"/>
        <end position="420"/>
    </location>
</feature>
<dbReference type="SUPFAM" id="SSF53187">
    <property type="entry name" value="Zn-dependent exopeptidases"/>
    <property type="match status" value="1"/>
</dbReference>
<reference evidence="6" key="2">
    <citation type="submission" date="2021-04" db="EMBL/GenBank/DDBJ databases">
        <authorList>
            <person name="Gilroy R."/>
        </authorList>
    </citation>
    <scope>NUCLEOTIDE SEQUENCE</scope>
    <source>
        <strain evidence="6">ChiSxjej5B17-1746</strain>
    </source>
</reference>
<dbReference type="EMBL" id="DXGI01000424">
    <property type="protein sequence ID" value="HIW79728.1"/>
    <property type="molecule type" value="Genomic_DNA"/>
</dbReference>
<keyword evidence="3 6" id="KW-0378">Hydrolase</keyword>
<dbReference type="PANTHER" id="PTHR30404:SF0">
    <property type="entry name" value="N-ACETYLMURAMOYL-L-ALANINE AMIDASE AMIC"/>
    <property type="match status" value="1"/>
</dbReference>
<feature type="region of interest" description="Disordered" evidence="4">
    <location>
        <begin position="179"/>
        <end position="201"/>
    </location>
</feature>
<dbReference type="InterPro" id="IPR050695">
    <property type="entry name" value="N-acetylmuramoyl_amidase_3"/>
</dbReference>
<evidence type="ECO:0000313" key="7">
    <source>
        <dbReference type="Proteomes" id="UP000824264"/>
    </source>
</evidence>
<proteinExistence type="predicted"/>
<accession>A0A9D1R1F3</accession>
<dbReference type="GO" id="GO:0030288">
    <property type="term" value="C:outer membrane-bounded periplasmic space"/>
    <property type="evidence" value="ECO:0007669"/>
    <property type="project" value="TreeGrafter"/>
</dbReference>